<sequence length="403" mass="45835">MLIKKTINYKLFRREMKVLFIENAGHKTAGAFRSLVSLAIMLKKHGVEAHVALPKTADGVSLLEENHIPFIQLQSCAYSRMMLAEPSLIEQIKMPVKDLILKFSARKIAKYLKDNQIDIVHDNTSVSYIGMYAAKYAKVKHVWHIREFMEEDFNRRFWRRTAYLQLMNKSDAIVAVSQAVYDKYKDEIDNNKFSLIYNGIDIEKFLNTDREIFKSNPISVLCVGRISPGKGQELLIRAAGRLKTEYDKSITLNLAGSYQETQYNQILDLARSYGIEKYVNLLGQCDDMSEVYSRNDVFCMASKCEAFGRVTIEAMLAGCAALGSNSGGTAEILTTETGLTFCPNDEADLAKKLNYIIENQSLMKVKAKNGQEFAMKNFTSKKNAEEIYHLYCKLLDNCEEKTN</sequence>
<dbReference type="EMBL" id="AECT01000004">
    <property type="protein sequence ID" value="EFU23006.1"/>
    <property type="molecule type" value="Genomic_DNA"/>
</dbReference>
<evidence type="ECO:0000313" key="4">
    <source>
        <dbReference type="Proteomes" id="UP000002973"/>
    </source>
</evidence>
<evidence type="ECO:0000313" key="3">
    <source>
        <dbReference type="EMBL" id="EFU23006.1"/>
    </source>
</evidence>
<dbReference type="InterPro" id="IPR028098">
    <property type="entry name" value="Glyco_trans_4-like_N"/>
</dbReference>
<dbReference type="PANTHER" id="PTHR12526:SF627">
    <property type="entry name" value="D-RHAMNOSYLTRANSFERASE WBPZ"/>
    <property type="match status" value="1"/>
</dbReference>
<feature type="domain" description="Glycosyl transferase family 1" evidence="1">
    <location>
        <begin position="213"/>
        <end position="372"/>
    </location>
</feature>
<dbReference type="GO" id="GO:0016757">
    <property type="term" value="F:glycosyltransferase activity"/>
    <property type="evidence" value="ECO:0007669"/>
    <property type="project" value="UniProtKB-KW"/>
</dbReference>
<name>E6IZB7_STRAP</name>
<keyword evidence="3" id="KW-0808">Transferase</keyword>
<dbReference type="Pfam" id="PF00534">
    <property type="entry name" value="Glycos_transf_1"/>
    <property type="match status" value="1"/>
</dbReference>
<comment type="caution">
    <text evidence="3">The sequence shown here is derived from an EMBL/GenBank/DDBJ whole genome shotgun (WGS) entry which is preliminary data.</text>
</comment>
<feature type="domain" description="Glycosyltransferase subfamily 4-like N-terminal" evidence="2">
    <location>
        <begin position="30"/>
        <end position="203"/>
    </location>
</feature>
<proteinExistence type="predicted"/>
<protein>
    <submittedName>
        <fullName evidence="3">Glycosyltransferase, group 1 family protein</fullName>
        <ecNumber evidence="3">2.4.-.-</ecNumber>
    </submittedName>
</protein>
<dbReference type="SUPFAM" id="SSF53756">
    <property type="entry name" value="UDP-Glycosyltransferase/glycogen phosphorylase"/>
    <property type="match status" value="1"/>
</dbReference>
<dbReference type="Gene3D" id="3.40.50.2000">
    <property type="entry name" value="Glycogen Phosphorylase B"/>
    <property type="match status" value="2"/>
</dbReference>
<organism evidence="3 4">
    <name type="scientific">Streptococcus anginosus F0211</name>
    <dbReference type="NCBI Taxonomy" id="706437"/>
    <lineage>
        <taxon>Bacteria</taxon>
        <taxon>Bacillati</taxon>
        <taxon>Bacillota</taxon>
        <taxon>Bacilli</taxon>
        <taxon>Lactobacillales</taxon>
        <taxon>Streptococcaceae</taxon>
        <taxon>Streptococcus</taxon>
        <taxon>Streptococcus anginosus group</taxon>
    </lineage>
</organism>
<dbReference type="eggNOG" id="COG0438">
    <property type="taxonomic scope" value="Bacteria"/>
</dbReference>
<dbReference type="Proteomes" id="UP000002973">
    <property type="component" value="Unassembled WGS sequence"/>
</dbReference>
<keyword evidence="3" id="KW-0328">Glycosyltransferase</keyword>
<evidence type="ECO:0000259" key="1">
    <source>
        <dbReference type="Pfam" id="PF00534"/>
    </source>
</evidence>
<dbReference type="AlphaFoldDB" id="E6IZB7"/>
<evidence type="ECO:0000259" key="2">
    <source>
        <dbReference type="Pfam" id="PF13439"/>
    </source>
</evidence>
<accession>E6IZB7</accession>
<dbReference type="InterPro" id="IPR001296">
    <property type="entry name" value="Glyco_trans_1"/>
</dbReference>
<dbReference type="CDD" id="cd03801">
    <property type="entry name" value="GT4_PimA-like"/>
    <property type="match status" value="1"/>
</dbReference>
<dbReference type="EC" id="2.4.-.-" evidence="3"/>
<dbReference type="PANTHER" id="PTHR12526">
    <property type="entry name" value="GLYCOSYLTRANSFERASE"/>
    <property type="match status" value="1"/>
</dbReference>
<gene>
    <name evidence="3" type="ORF">HMPREF0813_00248</name>
</gene>
<reference evidence="3 4" key="1">
    <citation type="submission" date="2010-11" db="EMBL/GenBank/DDBJ databases">
        <authorList>
            <person name="Weinstock G."/>
            <person name="Sodergren E."/>
            <person name="Clifton S."/>
            <person name="Fulton L."/>
            <person name="Fulton B."/>
            <person name="Courtney L."/>
            <person name="Fronick C."/>
            <person name="Harrison M."/>
            <person name="Strong C."/>
            <person name="Farmer C."/>
            <person name="Delahaunty K."/>
            <person name="Markovic C."/>
            <person name="Hall O."/>
            <person name="Minx P."/>
            <person name="Tomlinson C."/>
            <person name="Mitreva M."/>
            <person name="Hou S."/>
            <person name="Chen J."/>
            <person name="Wollam A."/>
            <person name="Pepin K.H."/>
            <person name="Johnson M."/>
            <person name="Bhonagiri V."/>
            <person name="Zhang X."/>
            <person name="Suruliraj S."/>
            <person name="Warren W."/>
            <person name="Chinwalla A."/>
            <person name="Mardis E.R."/>
            <person name="Wilson R.K."/>
        </authorList>
    </citation>
    <scope>NUCLEOTIDE SEQUENCE [LARGE SCALE GENOMIC DNA]</scope>
    <source>
        <strain evidence="3 4">F0211</strain>
    </source>
</reference>
<dbReference type="Pfam" id="PF13439">
    <property type="entry name" value="Glyco_transf_4"/>
    <property type="match status" value="1"/>
</dbReference>